<feature type="region of interest" description="Disordered" evidence="10">
    <location>
        <begin position="839"/>
        <end position="888"/>
    </location>
</feature>
<dbReference type="EMBL" id="JADWDJ010000010">
    <property type="protein sequence ID" value="KAG5274828.1"/>
    <property type="molecule type" value="Genomic_DNA"/>
</dbReference>
<dbReference type="InterPro" id="IPR027370">
    <property type="entry name" value="Znf-RING_euk"/>
</dbReference>
<dbReference type="InterPro" id="IPR013083">
    <property type="entry name" value="Znf_RING/FYVE/PHD"/>
</dbReference>
<gene>
    <name evidence="12" type="ORF">AALO_G00140590</name>
</gene>
<comment type="catalytic activity">
    <reaction evidence="1">
        <text>S-ubiquitinyl-[E2 ubiquitin-conjugating enzyme]-L-cysteine + [acceptor protein]-L-lysine = [E2 ubiquitin-conjugating enzyme]-L-cysteine + N(6)-ubiquitinyl-[acceptor protein]-L-lysine.</text>
        <dbReference type="EC" id="2.3.2.27"/>
    </reaction>
</comment>
<protein>
    <recommendedName>
        <fullName evidence="4">RING-type E3 ubiquitin transferase</fullName>
        <ecNumber evidence="4">2.3.2.27</ecNumber>
    </recommendedName>
</protein>
<sequence length="1070" mass="118602">MRVAFRLPQTRARNGQPGETLEKHLVKMAMNGRDSQGDHRSMECDVPGSNPPTGPPKSGAVGPPNQGTYIHHEQQSQMQQDMSSQADGEAAPHRELFPTTGSSSGVVDPAGTQAHNHSDTPQSSTKSEDVPKHLAAITKQPSKTPSSPYTSHQHFGQSSRDSPQQAPLTQGNSSHPSTYRETTSSVPKKFTEPPGMTTNTLEQIPRAQEQYGQMSQQSPFGQGSQDQDEMKPSEDLMQQSPPQDVAAVLVQIKCKLKERPQKWQMSLQKALQTFCSKLPGNVEICRLHILDTISDPLSAKIIVNSSSACEMLLTEKTVTLKLKDINEEATVNFKTEVPVDEPIDEPSPVPAFRTKYAKSGEKAREIPITVSAVVDVKKYDPHLANKLLRKFKQHITQDSILTVSGTFEKVEEFYKEFRQVVGQPITSNTHTVSEHTNPDQMETSREISSETLRVPLYQYWYLNHMHRKEIESIEEKHGVTIKADVCVSVEETTGANSKSVTNASQEFQEMFLKCAADIVSVPVPSVVALVKEIQSLDDKLMLNTSAQNGKLVGPRNHVAIAQRELNLIDYKDDPRSKRSESAWQDTAQNMNLRERWDAPKVIEMNIKDPLLSKGLHITNGCLELMKKAFKKQIKDLENKFGVDFQEKKTDEDVTITAQTRGNQIVNLEMNALRALMSLYQKALTTTMYCPLQNASHNQTEMVKKHLSDIREQNSSLVVADGFESGVWMMIGLPDHLRFAVSEIEKRLPGPIFDEKHKDIIGYERGIEFLRPYVDGLAWEAVKENEEMEWEHGAAGGEGVYEKMGEQGGAGWKANRGFEGGAEGYGSSVYGATSTGLYGEEERKLGSPGRKAANGYEGQEQRETGSREGPNGNHKGLSGGKDGSGPSEDETCPICMDEFTDKEKLSCGHAFCKDCLRQSVESMGASCPVCKKVFGKIVGDQPNGTMTHYTQSLSLPGFKRCGSIVINYQIPSGIQSNKHPKPGKPFLGTHRTAYLPDNREGREVLALLKKAFDQRLIFTVGTSRTSGTDDCVTWNDVHHKTNIHGGAQSFGYPDDDYLKRVRDELKAKGIE</sequence>
<name>A0AAV6GI95_9TELE</name>
<accession>A0AAV6GI95</accession>
<evidence type="ECO:0000313" key="12">
    <source>
        <dbReference type="EMBL" id="KAG5274828.1"/>
    </source>
</evidence>
<evidence type="ECO:0000256" key="1">
    <source>
        <dbReference type="ARBA" id="ARBA00000900"/>
    </source>
</evidence>
<organism evidence="12 13">
    <name type="scientific">Alosa alosa</name>
    <name type="common">allis shad</name>
    <dbReference type="NCBI Taxonomy" id="278164"/>
    <lineage>
        <taxon>Eukaryota</taxon>
        <taxon>Metazoa</taxon>
        <taxon>Chordata</taxon>
        <taxon>Craniata</taxon>
        <taxon>Vertebrata</taxon>
        <taxon>Euteleostomi</taxon>
        <taxon>Actinopterygii</taxon>
        <taxon>Neopterygii</taxon>
        <taxon>Teleostei</taxon>
        <taxon>Clupei</taxon>
        <taxon>Clupeiformes</taxon>
        <taxon>Clupeoidei</taxon>
        <taxon>Clupeidae</taxon>
        <taxon>Alosa</taxon>
    </lineage>
</organism>
<feature type="compositionally biased region" description="Polar residues" evidence="10">
    <location>
        <begin position="113"/>
        <end position="125"/>
    </location>
</feature>
<dbReference type="InterPro" id="IPR039396">
    <property type="entry name" value="Deltex_C"/>
</dbReference>
<evidence type="ECO:0000256" key="4">
    <source>
        <dbReference type="ARBA" id="ARBA00012483"/>
    </source>
</evidence>
<evidence type="ECO:0000259" key="11">
    <source>
        <dbReference type="PROSITE" id="PS50089"/>
    </source>
</evidence>
<dbReference type="PANTHER" id="PTHR12622">
    <property type="entry name" value="DELTEX-RELATED"/>
    <property type="match status" value="1"/>
</dbReference>
<dbReference type="EC" id="2.3.2.27" evidence="4"/>
<dbReference type="GO" id="GO:0008270">
    <property type="term" value="F:zinc ion binding"/>
    <property type="evidence" value="ECO:0007669"/>
    <property type="project" value="UniProtKB-KW"/>
</dbReference>
<dbReference type="Proteomes" id="UP000823561">
    <property type="component" value="Chromosome 10"/>
</dbReference>
<evidence type="ECO:0000256" key="3">
    <source>
        <dbReference type="ARBA" id="ARBA00009413"/>
    </source>
</evidence>
<dbReference type="InterPro" id="IPR048409">
    <property type="entry name" value="DTX3L_KH-like"/>
</dbReference>
<evidence type="ECO:0000256" key="6">
    <source>
        <dbReference type="ARBA" id="ARBA00022723"/>
    </source>
</evidence>
<dbReference type="GO" id="GO:0007219">
    <property type="term" value="P:Notch signaling pathway"/>
    <property type="evidence" value="ECO:0007669"/>
    <property type="project" value="InterPro"/>
</dbReference>
<feature type="compositionally biased region" description="Polar residues" evidence="10">
    <location>
        <begin position="210"/>
        <end position="225"/>
    </location>
</feature>
<evidence type="ECO:0000313" key="13">
    <source>
        <dbReference type="Proteomes" id="UP000823561"/>
    </source>
</evidence>
<evidence type="ECO:0000256" key="5">
    <source>
        <dbReference type="ARBA" id="ARBA00022679"/>
    </source>
</evidence>
<dbReference type="PROSITE" id="PS00518">
    <property type="entry name" value="ZF_RING_1"/>
    <property type="match status" value="1"/>
</dbReference>
<dbReference type="AlphaFoldDB" id="A0AAV6GI95"/>
<dbReference type="SUPFAM" id="SSF57850">
    <property type="entry name" value="RING/U-box"/>
    <property type="match status" value="1"/>
</dbReference>
<keyword evidence="6" id="KW-0479">Metal-binding</keyword>
<proteinExistence type="inferred from homology"/>
<keyword evidence="7 9" id="KW-0863">Zinc-finger</keyword>
<reference evidence="12" key="1">
    <citation type="submission" date="2020-10" db="EMBL/GenBank/DDBJ databases">
        <title>Chromosome-scale genome assembly of the Allis shad, Alosa alosa.</title>
        <authorList>
            <person name="Margot Z."/>
            <person name="Christophe K."/>
            <person name="Cabau C."/>
            <person name="Louis A."/>
            <person name="Berthelot C."/>
            <person name="Parey E."/>
            <person name="Roest Crollius H."/>
            <person name="Montfort J."/>
            <person name="Robinson-Rechavi M."/>
            <person name="Bucao C."/>
            <person name="Bouchez O."/>
            <person name="Gislard M."/>
            <person name="Lluch J."/>
            <person name="Milhes M."/>
            <person name="Lampietro C."/>
            <person name="Lopez Roques C."/>
            <person name="Donnadieu C."/>
            <person name="Braasch I."/>
            <person name="Desvignes T."/>
            <person name="Postlethwait J."/>
            <person name="Bobe J."/>
            <person name="Guiguen Y."/>
        </authorList>
    </citation>
    <scope>NUCLEOTIDE SEQUENCE</scope>
    <source>
        <strain evidence="12">M-15738</strain>
        <tissue evidence="12">Blood</tissue>
    </source>
</reference>
<evidence type="ECO:0000256" key="2">
    <source>
        <dbReference type="ARBA" id="ARBA00004906"/>
    </source>
</evidence>
<dbReference type="InterPro" id="IPR039398">
    <property type="entry name" value="Deltex_fam"/>
</dbReference>
<evidence type="ECO:0000256" key="7">
    <source>
        <dbReference type="ARBA" id="ARBA00022771"/>
    </source>
</evidence>
<dbReference type="GO" id="GO:0061630">
    <property type="term" value="F:ubiquitin protein ligase activity"/>
    <property type="evidence" value="ECO:0007669"/>
    <property type="project" value="UniProtKB-EC"/>
</dbReference>
<comment type="similarity">
    <text evidence="3">Belongs to the Deltex family.</text>
</comment>
<evidence type="ECO:0000256" key="10">
    <source>
        <dbReference type="SAM" id="MobiDB-lite"/>
    </source>
</evidence>
<dbReference type="PROSITE" id="PS50089">
    <property type="entry name" value="ZF_RING_2"/>
    <property type="match status" value="1"/>
</dbReference>
<dbReference type="Gene3D" id="3.30.390.130">
    <property type="match status" value="1"/>
</dbReference>
<dbReference type="Pfam" id="PF13445">
    <property type="entry name" value="zf-RING_UBOX"/>
    <property type="match status" value="1"/>
</dbReference>
<dbReference type="InterPro" id="IPR039399">
    <property type="entry name" value="Deltex_C_sf"/>
</dbReference>
<dbReference type="Pfam" id="PF21718">
    <property type="entry name" value="KH_DTX3L"/>
    <property type="match status" value="1"/>
</dbReference>
<feature type="compositionally biased region" description="Polar residues" evidence="10">
    <location>
        <begin position="139"/>
        <end position="186"/>
    </location>
</feature>
<keyword evidence="5" id="KW-0808">Transferase</keyword>
<feature type="region of interest" description="Disordered" evidence="10">
    <location>
        <begin position="1"/>
        <end position="241"/>
    </location>
</feature>
<evidence type="ECO:0000256" key="8">
    <source>
        <dbReference type="ARBA" id="ARBA00022833"/>
    </source>
</evidence>
<feature type="domain" description="RING-type" evidence="11">
    <location>
        <begin position="891"/>
        <end position="930"/>
    </location>
</feature>
<keyword evidence="8" id="KW-0862">Zinc</keyword>
<comment type="pathway">
    <text evidence="2">Protein modification; protein ubiquitination.</text>
</comment>
<dbReference type="SMART" id="SM00184">
    <property type="entry name" value="RING"/>
    <property type="match status" value="1"/>
</dbReference>
<evidence type="ECO:0000256" key="9">
    <source>
        <dbReference type="PROSITE-ProRule" id="PRU00175"/>
    </source>
</evidence>
<dbReference type="GO" id="GO:0016567">
    <property type="term" value="P:protein ubiquitination"/>
    <property type="evidence" value="ECO:0007669"/>
    <property type="project" value="InterPro"/>
</dbReference>
<dbReference type="InterPro" id="IPR001841">
    <property type="entry name" value="Znf_RING"/>
</dbReference>
<dbReference type="InterPro" id="IPR017907">
    <property type="entry name" value="Znf_RING_CS"/>
</dbReference>
<dbReference type="Gene3D" id="3.30.40.10">
    <property type="entry name" value="Zinc/RING finger domain, C3HC4 (zinc finger)"/>
    <property type="match status" value="1"/>
</dbReference>
<dbReference type="Pfam" id="PF18102">
    <property type="entry name" value="DTC"/>
    <property type="match status" value="1"/>
</dbReference>
<feature type="compositionally biased region" description="Low complexity" evidence="10">
    <location>
        <begin position="75"/>
        <end position="85"/>
    </location>
</feature>
<dbReference type="CDD" id="cd09633">
    <property type="entry name" value="Deltex_C"/>
    <property type="match status" value="1"/>
</dbReference>
<keyword evidence="13" id="KW-1185">Reference proteome</keyword>
<comment type="caution">
    <text evidence="12">The sequence shown here is derived from an EMBL/GenBank/DDBJ whole genome shotgun (WGS) entry which is preliminary data.</text>
</comment>